<dbReference type="PANTHER" id="PTHR48465">
    <property type="entry name" value="PROTEIN SSUH2 HOMOLOG"/>
    <property type="match status" value="1"/>
</dbReference>
<dbReference type="InterPro" id="IPR052789">
    <property type="entry name" value="SSUH2_homolog"/>
</dbReference>
<dbReference type="GeneID" id="115472078"/>
<evidence type="ECO:0000313" key="2">
    <source>
        <dbReference type="Proteomes" id="UP000515156"/>
    </source>
</evidence>
<feature type="region of interest" description="Disordered" evidence="1">
    <location>
        <begin position="1"/>
        <end position="59"/>
    </location>
</feature>
<dbReference type="OrthoDB" id="3355217at2759"/>
<dbReference type="KEGG" id="muo:115472078"/>
<sequence length="400" mass="44209">MEPKPQLRRWPGGESTADGKRDAAVSNYGTVENISGNPAAPSPYSTGATAPPSNLMDNVSGYEGASTGDGEGKFLPPPANLFPDPGDRLPPSNQQWIIPSISEDTAKEAFVKYASSKCCYSTAPANEMIFQDFKPFNTYRYCLETFTESRSSEWVSVPYQGEFVDSNAFGPAPFPWDIQVQVPAVFKDSETKVKVPHTSSVKPCYQCLALGKVRCQKCNAAGRVQCWVCNGSGMQFSDSRCSHCNGIGNENCGECSGTGHRNCDQCETMGQLLCYLQLIVKWKNNKFEFVVDQRSGFPTDLFQKVTGTIIFTDEQSRVHPLVTFPDPAINQASQNAVQRHAMQYASTACILRQRQTVELIPLTKVVYEWKGSQYTFFVYGEENSVHTDDYPAKCCCCSVM</sequence>
<protein>
    <submittedName>
        <fullName evidence="3 4">Protein SSUH2 homolog isoform X1</fullName>
    </submittedName>
</protein>
<feature type="compositionally biased region" description="Polar residues" evidence="1">
    <location>
        <begin position="43"/>
        <end position="57"/>
    </location>
</feature>
<gene>
    <name evidence="3 4" type="primary">LOC115472078</name>
</gene>
<reference evidence="3 4" key="1">
    <citation type="submission" date="2025-04" db="UniProtKB">
        <authorList>
            <consortium name="RefSeq"/>
        </authorList>
    </citation>
    <scope>IDENTIFICATION</scope>
</reference>
<proteinExistence type="predicted"/>
<organism evidence="2 4">
    <name type="scientific">Microcaecilia unicolor</name>
    <dbReference type="NCBI Taxonomy" id="1415580"/>
    <lineage>
        <taxon>Eukaryota</taxon>
        <taxon>Metazoa</taxon>
        <taxon>Chordata</taxon>
        <taxon>Craniata</taxon>
        <taxon>Vertebrata</taxon>
        <taxon>Euteleostomi</taxon>
        <taxon>Amphibia</taxon>
        <taxon>Gymnophiona</taxon>
        <taxon>Siphonopidae</taxon>
        <taxon>Microcaecilia</taxon>
    </lineage>
</organism>
<name>A0A6P7Y3D2_9AMPH</name>
<dbReference type="RefSeq" id="XP_030062011.1">
    <property type="nucleotide sequence ID" value="XM_030206151.1"/>
</dbReference>
<dbReference type="AlphaFoldDB" id="A0A6P7Y3D2"/>
<evidence type="ECO:0000313" key="3">
    <source>
        <dbReference type="RefSeq" id="XP_030062011.1"/>
    </source>
</evidence>
<dbReference type="RefSeq" id="XP_030062012.1">
    <property type="nucleotide sequence ID" value="XM_030206152.1"/>
</dbReference>
<accession>A0A6P7Y3D2</accession>
<keyword evidence="2" id="KW-1185">Reference proteome</keyword>
<evidence type="ECO:0000256" key="1">
    <source>
        <dbReference type="SAM" id="MobiDB-lite"/>
    </source>
</evidence>
<feature type="compositionally biased region" description="Polar residues" evidence="1">
    <location>
        <begin position="27"/>
        <end position="36"/>
    </location>
</feature>
<evidence type="ECO:0000313" key="4">
    <source>
        <dbReference type="RefSeq" id="XP_030062012.1"/>
    </source>
</evidence>
<dbReference type="Proteomes" id="UP000515156">
    <property type="component" value="Chromosome 6"/>
</dbReference>
<dbReference type="PANTHER" id="PTHR48465:SF1">
    <property type="entry name" value="PROTEIN SSUH2 HOMOLOG"/>
    <property type="match status" value="1"/>
</dbReference>